<keyword evidence="1" id="KW-0479">Metal-binding</keyword>
<keyword evidence="1" id="KW-0863">Zinc-finger</keyword>
<proteinExistence type="inferred from homology"/>
<dbReference type="GO" id="GO:0005634">
    <property type="term" value="C:nucleus"/>
    <property type="evidence" value="ECO:0007669"/>
    <property type="project" value="UniProtKB-SubCell"/>
</dbReference>
<comment type="subcellular location">
    <subcellularLocation>
        <location evidence="1">Nucleus</location>
    </subcellularLocation>
</comment>
<protein>
    <recommendedName>
        <fullName evidence="1">Protein FAR1-RELATED SEQUENCE</fullName>
    </recommendedName>
</protein>
<dbReference type="GO" id="GO:0006355">
    <property type="term" value="P:regulation of DNA-templated transcription"/>
    <property type="evidence" value="ECO:0007669"/>
    <property type="project" value="UniProtKB-UniRule"/>
</dbReference>
<sequence length="229" mass="27494">MVSWWITEEFDIQWRSIVSEFNIEKYPWVIEKGNTRYLWTQGYLTGHFFVNIRSTQRCESMNVSLAIALKHKKTYLDVVHAIEDGISRMRMNELKADYLSSQTKPFQITKVVDLESHNADIFTRESFRAFQDELQRDTLYWIQKEIQSLSDECQHYILTKYKKNRTFEFSFNSRTETLNCSYRKFETIGLLCRHQLHILKHLDYTYFPETLIQIGGLRMQRLLHPVLLT</sequence>
<evidence type="ECO:0000256" key="1">
    <source>
        <dbReference type="RuleBase" id="RU367018"/>
    </source>
</evidence>
<keyword evidence="3" id="KW-1185">Reference proteome</keyword>
<evidence type="ECO:0000313" key="2">
    <source>
        <dbReference type="EMBL" id="KAE8690561.1"/>
    </source>
</evidence>
<dbReference type="EMBL" id="VEPZ02001152">
    <property type="protein sequence ID" value="KAE8690561.1"/>
    <property type="molecule type" value="Genomic_DNA"/>
</dbReference>
<accession>A0A6A2ZEY3</accession>
<name>A0A6A2ZEY3_HIBSY</name>
<dbReference type="PANTHER" id="PTHR31669:SF292">
    <property type="entry name" value="OS02G0262500 PROTEIN"/>
    <property type="match status" value="1"/>
</dbReference>
<comment type="similarity">
    <text evidence="1">Belongs to the FHY3/FAR1 family.</text>
</comment>
<evidence type="ECO:0000313" key="3">
    <source>
        <dbReference type="Proteomes" id="UP000436088"/>
    </source>
</evidence>
<gene>
    <name evidence="2" type="ORF">F3Y22_tig00110895pilonHSYRG00837</name>
</gene>
<dbReference type="AlphaFoldDB" id="A0A6A2ZEY3"/>
<organism evidence="2 3">
    <name type="scientific">Hibiscus syriacus</name>
    <name type="common">Rose of Sharon</name>
    <dbReference type="NCBI Taxonomy" id="106335"/>
    <lineage>
        <taxon>Eukaryota</taxon>
        <taxon>Viridiplantae</taxon>
        <taxon>Streptophyta</taxon>
        <taxon>Embryophyta</taxon>
        <taxon>Tracheophyta</taxon>
        <taxon>Spermatophyta</taxon>
        <taxon>Magnoliopsida</taxon>
        <taxon>eudicotyledons</taxon>
        <taxon>Gunneridae</taxon>
        <taxon>Pentapetalae</taxon>
        <taxon>rosids</taxon>
        <taxon>malvids</taxon>
        <taxon>Malvales</taxon>
        <taxon>Malvaceae</taxon>
        <taxon>Malvoideae</taxon>
        <taxon>Hibiscus</taxon>
    </lineage>
</organism>
<dbReference type="PANTHER" id="PTHR31669">
    <property type="entry name" value="PROTEIN FAR1-RELATED SEQUENCE 10-RELATED"/>
    <property type="match status" value="1"/>
</dbReference>
<dbReference type="InterPro" id="IPR031052">
    <property type="entry name" value="FHY3/FAR1"/>
</dbReference>
<keyword evidence="1" id="KW-0539">Nucleus</keyword>
<dbReference type="GO" id="GO:0008270">
    <property type="term" value="F:zinc ion binding"/>
    <property type="evidence" value="ECO:0007669"/>
    <property type="project" value="UniProtKB-UniRule"/>
</dbReference>
<reference evidence="2" key="1">
    <citation type="submission" date="2019-09" db="EMBL/GenBank/DDBJ databases">
        <title>Draft genome information of white flower Hibiscus syriacus.</title>
        <authorList>
            <person name="Kim Y.-M."/>
        </authorList>
    </citation>
    <scope>NUCLEOTIDE SEQUENCE [LARGE SCALE GENOMIC DNA]</scope>
    <source>
        <strain evidence="2">YM2019G1</strain>
    </source>
</reference>
<keyword evidence="1" id="KW-0862">Zinc</keyword>
<dbReference type="Proteomes" id="UP000436088">
    <property type="component" value="Unassembled WGS sequence"/>
</dbReference>
<comment type="function">
    <text evidence="1">Putative transcription activator involved in regulating light control of development.</text>
</comment>
<comment type="caution">
    <text evidence="2">The sequence shown here is derived from an EMBL/GenBank/DDBJ whole genome shotgun (WGS) entry which is preliminary data.</text>
</comment>